<evidence type="ECO:0000313" key="2">
    <source>
        <dbReference type="Proteomes" id="UP000474640"/>
    </source>
</evidence>
<dbReference type="Proteomes" id="UP000474640">
    <property type="component" value="Unassembled WGS sequence"/>
</dbReference>
<dbReference type="EMBL" id="JAABOJ010000010">
    <property type="protein sequence ID" value="KAF3283625.1"/>
    <property type="molecule type" value="Genomic_DNA"/>
</dbReference>
<reference evidence="1 2" key="1">
    <citation type="submission" date="2020-01" db="EMBL/GenBank/DDBJ databases">
        <authorList>
            <person name="Palmer J.M."/>
        </authorList>
    </citation>
    <scope>NUCLEOTIDE SEQUENCE [LARGE SCALE GENOMIC DNA]</scope>
    <source>
        <strain evidence="1 2">TWF970</strain>
    </source>
</reference>
<accession>A0A7C8VKU9</accession>
<protein>
    <submittedName>
        <fullName evidence="1">Uncharacterized protein</fullName>
    </submittedName>
</protein>
<sequence length="189" mass="21717">MHNGALAVLKDCHDVLSSGFDKFERGLDRVENQPEAVERRLGSLEKKVDEYAPNMYRIVNNSGARQFNSHARKKTSTLEPLLTVRFDENRRVFYPVPPGFPQSVRALLRLRSNLNLLWELMKFYNIQVARENSPPSHVAADSQELDSSGYTIMDLGTFEEVRDYPEECFQTFVTWIGVKMKVVEALMDS</sequence>
<comment type="caution">
    <text evidence="1">The sequence shown here is derived from an EMBL/GenBank/DDBJ whole genome shotgun (WGS) entry which is preliminary data.</text>
</comment>
<proteinExistence type="predicted"/>
<organism evidence="1 2">
    <name type="scientific">Orbilia oligospora</name>
    <name type="common">Nematode-trapping fungus</name>
    <name type="synonym">Arthrobotrys oligospora</name>
    <dbReference type="NCBI Taxonomy" id="2813651"/>
    <lineage>
        <taxon>Eukaryota</taxon>
        <taxon>Fungi</taxon>
        <taxon>Dikarya</taxon>
        <taxon>Ascomycota</taxon>
        <taxon>Pezizomycotina</taxon>
        <taxon>Orbiliomycetes</taxon>
        <taxon>Orbiliales</taxon>
        <taxon>Orbiliaceae</taxon>
        <taxon>Orbilia</taxon>
    </lineage>
</organism>
<evidence type="ECO:0000313" key="1">
    <source>
        <dbReference type="EMBL" id="KAF3283625.1"/>
    </source>
</evidence>
<dbReference type="AlphaFoldDB" id="A0A7C8VKU9"/>
<name>A0A7C8VKU9_ORBOL</name>
<gene>
    <name evidence="1" type="ORF">TWF970_000803</name>
</gene>